<keyword evidence="1" id="KW-0378">Hydrolase</keyword>
<dbReference type="PANTHER" id="PTHR22946">
    <property type="entry name" value="DIENELACTONE HYDROLASE DOMAIN-CONTAINING PROTEIN-RELATED"/>
    <property type="match status" value="1"/>
</dbReference>
<name>A0ABR4A3Y6_9LECA</name>
<evidence type="ECO:0000313" key="3">
    <source>
        <dbReference type="Proteomes" id="UP001590950"/>
    </source>
</evidence>
<sequence>MFKFFKSSFYNFEYLRVLGAAPFQASEISECLEAHSYLKNDDPEAWYRTWTAFGDKAKALGEDAWANHDKAAARWAFLRAANYYRSSEFFLHCQPDDPRLCAAIQKSSDVHNRAVALFDTEVMVFNIPYENGLELPARLYMPETGSRSLGRIPLILQTNGFDSTGEELYLYGPAGAIPRGYAVLSFDGPGQGLSLRKDKTILRPDWEHVTSKVLDYIFNVLAPQHERLELDLDRIAVLGASMGGYFALRASADPRIKACVSCDGFYSLFEVARSRMPGWFINSWLDGTMSDGVFNAISNFLGRFNFQLKWEFAHSQWTYGVKTPADVMRVMQTMSLKEKDGGEYLEKVHCPVMVTGAAQTIYFEPDINAEKVMANLGHIDRRHKLLWVGDGESDGGIQAKIATLSLMHQYMFEWLDKQLGVRRLSASVKDEVRYSQVEL</sequence>
<keyword evidence="3" id="KW-1185">Reference proteome</keyword>
<evidence type="ECO:0008006" key="4">
    <source>
        <dbReference type="Google" id="ProtNLM"/>
    </source>
</evidence>
<dbReference type="SUPFAM" id="SSF53474">
    <property type="entry name" value="alpha/beta-Hydrolases"/>
    <property type="match status" value="1"/>
</dbReference>
<dbReference type="Gene3D" id="3.40.50.1820">
    <property type="entry name" value="alpha/beta hydrolase"/>
    <property type="match status" value="1"/>
</dbReference>
<evidence type="ECO:0000256" key="1">
    <source>
        <dbReference type="ARBA" id="ARBA00022801"/>
    </source>
</evidence>
<proteinExistence type="predicted"/>
<gene>
    <name evidence="2" type="ORF">N7G274_007639</name>
</gene>
<reference evidence="2 3" key="1">
    <citation type="submission" date="2024-09" db="EMBL/GenBank/DDBJ databases">
        <title>Rethinking Asexuality: The Enigmatic Case of Functional Sexual Genes in Lepraria (Stereocaulaceae).</title>
        <authorList>
            <person name="Doellman M."/>
            <person name="Sun Y."/>
            <person name="Barcenas-Pena A."/>
            <person name="Lumbsch H.T."/>
            <person name="Grewe F."/>
        </authorList>
    </citation>
    <scope>NUCLEOTIDE SEQUENCE [LARGE SCALE GENOMIC DNA]</scope>
    <source>
        <strain evidence="2 3">Mercado 3170</strain>
    </source>
</reference>
<dbReference type="InterPro" id="IPR010520">
    <property type="entry name" value="FrsA-like"/>
</dbReference>
<dbReference type="Proteomes" id="UP001590950">
    <property type="component" value="Unassembled WGS sequence"/>
</dbReference>
<dbReference type="Gene3D" id="1.20.1440.110">
    <property type="entry name" value="acylaminoacyl peptidase"/>
    <property type="match status" value="1"/>
</dbReference>
<dbReference type="EMBL" id="JBEFKJ010000024">
    <property type="protein sequence ID" value="KAL2039780.1"/>
    <property type="molecule type" value="Genomic_DNA"/>
</dbReference>
<evidence type="ECO:0000313" key="2">
    <source>
        <dbReference type="EMBL" id="KAL2039780.1"/>
    </source>
</evidence>
<organism evidence="2 3">
    <name type="scientific">Stereocaulon virgatum</name>
    <dbReference type="NCBI Taxonomy" id="373712"/>
    <lineage>
        <taxon>Eukaryota</taxon>
        <taxon>Fungi</taxon>
        <taxon>Dikarya</taxon>
        <taxon>Ascomycota</taxon>
        <taxon>Pezizomycotina</taxon>
        <taxon>Lecanoromycetes</taxon>
        <taxon>OSLEUM clade</taxon>
        <taxon>Lecanoromycetidae</taxon>
        <taxon>Lecanorales</taxon>
        <taxon>Lecanorineae</taxon>
        <taxon>Stereocaulaceae</taxon>
        <taxon>Stereocaulon</taxon>
    </lineage>
</organism>
<protein>
    <recommendedName>
        <fullName evidence="4">Alpha/beta-hydrolase</fullName>
    </recommendedName>
</protein>
<dbReference type="InterPro" id="IPR029058">
    <property type="entry name" value="AB_hydrolase_fold"/>
</dbReference>
<dbReference type="PANTHER" id="PTHR22946:SF13">
    <property type="entry name" value="ALPHA_BETA HYDROLASE PSOB"/>
    <property type="match status" value="1"/>
</dbReference>
<dbReference type="InterPro" id="IPR050261">
    <property type="entry name" value="FrsA_esterase"/>
</dbReference>
<accession>A0ABR4A3Y6</accession>
<comment type="caution">
    <text evidence="2">The sequence shown here is derived from an EMBL/GenBank/DDBJ whole genome shotgun (WGS) entry which is preliminary data.</text>
</comment>
<dbReference type="Pfam" id="PF06500">
    <property type="entry name" value="FrsA-like"/>
    <property type="match status" value="1"/>
</dbReference>